<feature type="region of interest" description="Disordered" evidence="1">
    <location>
        <begin position="1"/>
        <end position="42"/>
    </location>
</feature>
<feature type="transmembrane region" description="Helical" evidence="2">
    <location>
        <begin position="329"/>
        <end position="349"/>
    </location>
</feature>
<evidence type="ECO:0000313" key="3">
    <source>
        <dbReference type="EMBL" id="GAA3850595.1"/>
    </source>
</evidence>
<evidence type="ECO:0000313" key="4">
    <source>
        <dbReference type="Proteomes" id="UP001501563"/>
    </source>
</evidence>
<name>A0ABP7JPJ9_9ACTN</name>
<keyword evidence="2" id="KW-0812">Transmembrane</keyword>
<accession>A0ABP7JPJ9</accession>
<keyword evidence="2" id="KW-1133">Transmembrane helix</keyword>
<feature type="transmembrane region" description="Helical" evidence="2">
    <location>
        <begin position="159"/>
        <end position="178"/>
    </location>
</feature>
<protein>
    <recommendedName>
        <fullName evidence="5">Integral membrane protein</fullName>
    </recommendedName>
</protein>
<comment type="caution">
    <text evidence="3">The sequence shown here is derived from an EMBL/GenBank/DDBJ whole genome shotgun (WGS) entry which is preliminary data.</text>
</comment>
<feature type="compositionally biased region" description="Gly residues" evidence="1">
    <location>
        <begin position="7"/>
        <end position="25"/>
    </location>
</feature>
<feature type="transmembrane region" description="Helical" evidence="2">
    <location>
        <begin position="49"/>
        <end position="71"/>
    </location>
</feature>
<keyword evidence="2" id="KW-0472">Membrane</keyword>
<dbReference type="Proteomes" id="UP001501563">
    <property type="component" value="Unassembled WGS sequence"/>
</dbReference>
<gene>
    <name evidence="3" type="ORF">GCM10022207_10980</name>
</gene>
<feature type="transmembrane region" description="Helical" evidence="2">
    <location>
        <begin position="215"/>
        <end position="232"/>
    </location>
</feature>
<feature type="transmembrane region" description="Helical" evidence="2">
    <location>
        <begin position="238"/>
        <end position="255"/>
    </location>
</feature>
<evidence type="ECO:0000256" key="2">
    <source>
        <dbReference type="SAM" id="Phobius"/>
    </source>
</evidence>
<feature type="compositionally biased region" description="Basic and acidic residues" evidence="1">
    <location>
        <begin position="28"/>
        <end position="40"/>
    </location>
</feature>
<evidence type="ECO:0008006" key="5">
    <source>
        <dbReference type="Google" id="ProtNLM"/>
    </source>
</evidence>
<feature type="transmembrane region" description="Helical" evidence="2">
    <location>
        <begin position="122"/>
        <end position="147"/>
    </location>
</feature>
<reference evidence="4" key="1">
    <citation type="journal article" date="2019" name="Int. J. Syst. Evol. Microbiol.">
        <title>The Global Catalogue of Microorganisms (GCM) 10K type strain sequencing project: providing services to taxonomists for standard genome sequencing and annotation.</title>
        <authorList>
            <consortium name="The Broad Institute Genomics Platform"/>
            <consortium name="The Broad Institute Genome Sequencing Center for Infectious Disease"/>
            <person name="Wu L."/>
            <person name="Ma J."/>
        </authorList>
    </citation>
    <scope>NUCLEOTIDE SEQUENCE [LARGE SCALE GENOMIC DNA]</scope>
    <source>
        <strain evidence="4">JCM 16578</strain>
    </source>
</reference>
<evidence type="ECO:0000256" key="1">
    <source>
        <dbReference type="SAM" id="MobiDB-lite"/>
    </source>
</evidence>
<keyword evidence="4" id="KW-1185">Reference proteome</keyword>
<feature type="transmembrane region" description="Helical" evidence="2">
    <location>
        <begin position="301"/>
        <end position="317"/>
    </location>
</feature>
<proteinExistence type="predicted"/>
<feature type="transmembrane region" description="Helical" evidence="2">
    <location>
        <begin position="262"/>
        <end position="281"/>
    </location>
</feature>
<feature type="transmembrane region" description="Helical" evidence="2">
    <location>
        <begin position="184"/>
        <end position="203"/>
    </location>
</feature>
<sequence length="531" mass="56400">MSLASEGAGGAEGAGGTTGTAGSGTGSERPKRSRDADSRTGARRGTTGAALWAIAGLIVLLMLLVIVRLPWDGDLGMHAATVERLRHRLLDPGNPLVDENTPSPYYSPWTVFLGVVARFTGLSVWVVLRIGALIGLALLVTGLWRYVRTLSDRSAAPPLALMCTVFLWGTQVFKWSGFLGLNSLALTVAYPSVFALGLALHFWAALARALKGEPAAPAVFLGLGALWAVILLSHQFTGVVATLGALATVVGARAGRRALPRLGAGILLGVLILVVWPYYDFFALFRVGGLETIHRALYQDLFARFCLVLIGVAALAVRARRDPRDPLALFFLLGVAVFAAGGLSGHYSWGRALPAVLIPAQVAAAVEVAGTAYGTLRRAAAGVLAVALAVGAWTQAQTVGYVVGRSALPGPVAAKYRVPWTGYHWITPWVRYGDVVMARTYPARQIPAYGAYTVAPGYPDFFLPDEGRRMSAVETYFARGVPRNARLRALRSYGTHWVVQGPSDGGLPPGDRALRRVAAGPGGQILYEVER</sequence>
<organism evidence="3 4">
    <name type="scientific">Streptomyces lannensis</name>
    <dbReference type="NCBI Taxonomy" id="766498"/>
    <lineage>
        <taxon>Bacteria</taxon>
        <taxon>Bacillati</taxon>
        <taxon>Actinomycetota</taxon>
        <taxon>Actinomycetes</taxon>
        <taxon>Kitasatosporales</taxon>
        <taxon>Streptomycetaceae</taxon>
        <taxon>Streptomyces</taxon>
    </lineage>
</organism>
<dbReference type="EMBL" id="BAAAZA010000003">
    <property type="protein sequence ID" value="GAA3850595.1"/>
    <property type="molecule type" value="Genomic_DNA"/>
</dbReference>